<evidence type="ECO:0000313" key="3">
    <source>
        <dbReference type="Proteomes" id="UP000182977"/>
    </source>
</evidence>
<dbReference type="OrthoDB" id="5186305at2"/>
<dbReference type="AlphaFoldDB" id="A0A1H2GF01"/>
<gene>
    <name evidence="2" type="ORF">SAMN04488563_0456</name>
</gene>
<accession>A0A1H2GF01</accession>
<reference evidence="3" key="1">
    <citation type="submission" date="2016-10" db="EMBL/GenBank/DDBJ databases">
        <authorList>
            <person name="Varghese N."/>
            <person name="Submissions S."/>
        </authorList>
    </citation>
    <scope>NUCLEOTIDE SEQUENCE [LARGE SCALE GENOMIC DNA]</scope>
    <source>
        <strain evidence="3">DSM 45079</strain>
    </source>
</reference>
<sequence>MTTQTLASAMAATLRPLRLNFAQVCIWCGYRWCTSPRCVGLHEKSVWIVCIDCDGFGVLGPLDACHCVHGLMEATPAVDSAELRRPLPVYRPEDDEPEFMVTPRSAGRP</sequence>
<keyword evidence="3" id="KW-1185">Reference proteome</keyword>
<dbReference type="STRING" id="419479.SAMN04488563_0456"/>
<dbReference type="Proteomes" id="UP000182977">
    <property type="component" value="Chromosome I"/>
</dbReference>
<evidence type="ECO:0000313" key="2">
    <source>
        <dbReference type="EMBL" id="SDU18052.1"/>
    </source>
</evidence>
<name>A0A1H2GF01_9ACTN</name>
<evidence type="ECO:0000256" key="1">
    <source>
        <dbReference type="SAM" id="MobiDB-lite"/>
    </source>
</evidence>
<dbReference type="EMBL" id="LT629791">
    <property type="protein sequence ID" value="SDU18052.1"/>
    <property type="molecule type" value="Genomic_DNA"/>
</dbReference>
<proteinExistence type="predicted"/>
<feature type="region of interest" description="Disordered" evidence="1">
    <location>
        <begin position="89"/>
        <end position="109"/>
    </location>
</feature>
<dbReference type="RefSeq" id="WP_046766620.1">
    <property type="nucleotide sequence ID" value="NZ_KQ061219.1"/>
</dbReference>
<organism evidence="2 3">
    <name type="scientific">Jiangella alkaliphila</name>
    <dbReference type="NCBI Taxonomy" id="419479"/>
    <lineage>
        <taxon>Bacteria</taxon>
        <taxon>Bacillati</taxon>
        <taxon>Actinomycetota</taxon>
        <taxon>Actinomycetes</taxon>
        <taxon>Jiangellales</taxon>
        <taxon>Jiangellaceae</taxon>
        <taxon>Jiangella</taxon>
    </lineage>
</organism>
<protein>
    <submittedName>
        <fullName evidence="2">Uncharacterized protein</fullName>
    </submittedName>
</protein>